<keyword evidence="3" id="KW-0805">Transcription regulation</keyword>
<feature type="domain" description="PPC" evidence="8">
    <location>
        <begin position="143"/>
        <end position="289"/>
    </location>
</feature>
<evidence type="ECO:0000256" key="7">
    <source>
        <dbReference type="SAM" id="MobiDB-lite"/>
    </source>
</evidence>
<evidence type="ECO:0000259" key="8">
    <source>
        <dbReference type="PROSITE" id="PS51742"/>
    </source>
</evidence>
<dbReference type="CDD" id="cd11378">
    <property type="entry name" value="DUF296"/>
    <property type="match status" value="1"/>
</dbReference>
<evidence type="ECO:0000313" key="9">
    <source>
        <dbReference type="EMBL" id="CAH9067178.1"/>
    </source>
</evidence>
<proteinExistence type="predicted"/>
<keyword evidence="10" id="KW-1185">Reference proteome</keyword>
<keyword evidence="6" id="KW-0539">Nucleus</keyword>
<reference evidence="9" key="1">
    <citation type="submission" date="2022-07" db="EMBL/GenBank/DDBJ databases">
        <authorList>
            <person name="Macas J."/>
            <person name="Novak P."/>
            <person name="Neumann P."/>
        </authorList>
    </citation>
    <scope>NUCLEOTIDE SEQUENCE</scope>
</reference>
<dbReference type="Gene3D" id="3.30.1330.80">
    <property type="entry name" value="Hypothetical protein, similar to alpha- acetolactate decarboxylase, domain 2"/>
    <property type="match status" value="1"/>
</dbReference>
<dbReference type="Pfam" id="PF03479">
    <property type="entry name" value="PCC"/>
    <property type="match status" value="1"/>
</dbReference>
<dbReference type="PANTHER" id="PTHR31100:SF69">
    <property type="entry name" value="AT-HOOK MOTIF NUCLEAR-LOCALIZED PROTEIN 17-RELATED"/>
    <property type="match status" value="1"/>
</dbReference>
<evidence type="ECO:0000256" key="2">
    <source>
        <dbReference type="ARBA" id="ARBA00004123"/>
    </source>
</evidence>
<dbReference type="Proteomes" id="UP001152523">
    <property type="component" value="Unassembled WGS sequence"/>
</dbReference>
<evidence type="ECO:0000256" key="4">
    <source>
        <dbReference type="ARBA" id="ARBA00023125"/>
    </source>
</evidence>
<organism evidence="9 10">
    <name type="scientific">Cuscuta epithymum</name>
    <dbReference type="NCBI Taxonomy" id="186058"/>
    <lineage>
        <taxon>Eukaryota</taxon>
        <taxon>Viridiplantae</taxon>
        <taxon>Streptophyta</taxon>
        <taxon>Embryophyta</taxon>
        <taxon>Tracheophyta</taxon>
        <taxon>Spermatophyta</taxon>
        <taxon>Magnoliopsida</taxon>
        <taxon>eudicotyledons</taxon>
        <taxon>Gunneridae</taxon>
        <taxon>Pentapetalae</taxon>
        <taxon>asterids</taxon>
        <taxon>lamiids</taxon>
        <taxon>Solanales</taxon>
        <taxon>Convolvulaceae</taxon>
        <taxon>Cuscuteae</taxon>
        <taxon>Cuscuta</taxon>
        <taxon>Cuscuta subgen. Cuscuta</taxon>
    </lineage>
</organism>
<protein>
    <recommendedName>
        <fullName evidence="8">PPC domain-containing protein</fullName>
    </recommendedName>
</protein>
<feature type="compositionally biased region" description="Low complexity" evidence="7">
    <location>
        <begin position="71"/>
        <end position="86"/>
    </location>
</feature>
<accession>A0AAV0C6V5</accession>
<dbReference type="GO" id="GO:0003700">
    <property type="term" value="F:DNA-binding transcription factor activity"/>
    <property type="evidence" value="ECO:0007669"/>
    <property type="project" value="TreeGrafter"/>
</dbReference>
<comment type="caution">
    <text evidence="9">The sequence shown here is derived from an EMBL/GenBank/DDBJ whole genome shotgun (WGS) entry which is preliminary data.</text>
</comment>
<comment type="subcellular location">
    <subcellularLocation>
        <location evidence="2">Nucleus</location>
    </subcellularLocation>
</comment>
<dbReference type="SUPFAM" id="SSF117856">
    <property type="entry name" value="AF0104/ALDC/Ptd012-like"/>
    <property type="match status" value="1"/>
</dbReference>
<dbReference type="InterPro" id="IPR014476">
    <property type="entry name" value="AHL15-29"/>
</dbReference>
<evidence type="ECO:0000313" key="10">
    <source>
        <dbReference type="Proteomes" id="UP001152523"/>
    </source>
</evidence>
<dbReference type="PANTHER" id="PTHR31100">
    <property type="entry name" value="AT-HOOK MOTIF NUCLEAR-LOCALIZED PROTEIN 15"/>
    <property type="match status" value="1"/>
</dbReference>
<name>A0AAV0C6V5_9ASTE</name>
<keyword evidence="5" id="KW-0804">Transcription</keyword>
<comment type="function">
    <text evidence="1">Transcription factor that specifically binds AT-rich DNA sequences related to the nuclear matrix attachment regions (MARs).</text>
</comment>
<dbReference type="EMBL" id="CAMAPF010000012">
    <property type="protein sequence ID" value="CAH9067178.1"/>
    <property type="molecule type" value="Genomic_DNA"/>
</dbReference>
<evidence type="ECO:0000256" key="6">
    <source>
        <dbReference type="ARBA" id="ARBA00023242"/>
    </source>
</evidence>
<feature type="compositionally biased region" description="Polar residues" evidence="7">
    <location>
        <begin position="87"/>
        <end position="96"/>
    </location>
</feature>
<keyword evidence="4" id="KW-0238">DNA-binding</keyword>
<evidence type="ECO:0000256" key="1">
    <source>
        <dbReference type="ARBA" id="ARBA00003687"/>
    </source>
</evidence>
<feature type="region of interest" description="Disordered" evidence="7">
    <location>
        <begin position="57"/>
        <end position="133"/>
    </location>
</feature>
<evidence type="ECO:0000256" key="5">
    <source>
        <dbReference type="ARBA" id="ARBA00023163"/>
    </source>
</evidence>
<dbReference type="GO" id="GO:0005634">
    <property type="term" value="C:nucleus"/>
    <property type="evidence" value="ECO:0007669"/>
    <property type="project" value="UniProtKB-SubCell"/>
</dbReference>
<dbReference type="GO" id="GO:0003680">
    <property type="term" value="F:minor groove of adenine-thymine-rich DNA binding"/>
    <property type="evidence" value="ECO:0007669"/>
    <property type="project" value="InterPro"/>
</dbReference>
<sequence length="332" mass="35407">MMKGEYVEERKDQFNTMFAKLHQTQKFHHHHPYQQPPPPPLSQAQAIFHHPFQLSAPARECQNSDDTESRSPTTPSTATTTAKKQQSISPQPNSSLVVAAPAARTSSSGNDGASIEVVRRPRGRPPGSKNKAKPPVIITREAEPTMSPYIFELPGGVDLIDSVTRFCRRRNMGVCVLNGSGSVSNVTIRQPATTPGGTVTFHGRFEILSISATVVVGPGSGGSFPPHNGIVNGFTISLGGPQGQVVGGVVAGPLLSAGTVYLISATFSNPSYHRLPADELEGKERREMPNSPEVSGGVDRVAAAEACGVPMYSCHMPSDVIWAPTARQPPPY</sequence>
<dbReference type="FunFam" id="3.30.1330.80:FF:000006">
    <property type="entry name" value="AT-hook motif nuclear-localized protein"/>
    <property type="match status" value="1"/>
</dbReference>
<gene>
    <name evidence="9" type="ORF">CEPIT_LOCUS2533</name>
</gene>
<dbReference type="AlphaFoldDB" id="A0AAV0C6V5"/>
<evidence type="ECO:0000256" key="3">
    <source>
        <dbReference type="ARBA" id="ARBA00023015"/>
    </source>
</evidence>
<dbReference type="PROSITE" id="PS51742">
    <property type="entry name" value="PPC"/>
    <property type="match status" value="1"/>
</dbReference>
<feature type="region of interest" description="Disordered" evidence="7">
    <location>
        <begin position="24"/>
        <end position="44"/>
    </location>
</feature>
<dbReference type="InterPro" id="IPR005175">
    <property type="entry name" value="PPC_dom"/>
</dbReference>